<dbReference type="GO" id="GO:0046983">
    <property type="term" value="F:protein dimerization activity"/>
    <property type="evidence" value="ECO:0007669"/>
    <property type="project" value="InterPro"/>
</dbReference>
<sequence length="55" mass="6600">MDESRRSSTIEIEELRKKLNEELIRKEFIDDEILHISQALDILISQYVKEKVLLK</sequence>
<reference evidence="1 2" key="1">
    <citation type="submission" date="2014-10" db="EMBL/GenBank/DDBJ databases">
        <title>Genome sequence of Clostridium aceticum DSM 1496.</title>
        <authorList>
            <person name="Poehlein A."/>
            <person name="Schiel-Bengelsdorf B."/>
            <person name="Gottschalk G."/>
            <person name="Duerre P."/>
            <person name="Daniel R."/>
        </authorList>
    </citation>
    <scope>NUCLEOTIDE SEQUENCE [LARGE SCALE GENOMIC DNA]</scope>
    <source>
        <strain evidence="1 2">DSM 1496</strain>
    </source>
</reference>
<organism evidence="1 2">
    <name type="scientific">Clostridium aceticum</name>
    <dbReference type="NCBI Taxonomy" id="84022"/>
    <lineage>
        <taxon>Bacteria</taxon>
        <taxon>Bacillati</taxon>
        <taxon>Bacillota</taxon>
        <taxon>Clostridia</taxon>
        <taxon>Eubacteriales</taxon>
        <taxon>Clostridiaceae</taxon>
        <taxon>Clostridium</taxon>
    </lineage>
</organism>
<dbReference type="KEGG" id="cace:CACET_c26080"/>
<accession>A0A0G3WCJ8</accession>
<dbReference type="Pfam" id="PF09388">
    <property type="entry name" value="SpoOE-like"/>
    <property type="match status" value="1"/>
</dbReference>
<dbReference type="PATRIC" id="fig|84022.6.peg.2637"/>
<keyword evidence="2" id="KW-1185">Reference proteome</keyword>
<dbReference type="EMBL" id="CP009687">
    <property type="protein sequence ID" value="AKL96053.1"/>
    <property type="molecule type" value="Genomic_DNA"/>
</dbReference>
<dbReference type="STRING" id="84022.CACET_c26080"/>
<dbReference type="Proteomes" id="UP000035704">
    <property type="component" value="Chromosome"/>
</dbReference>
<gene>
    <name evidence="1" type="ORF">CACET_c26080</name>
</gene>
<protein>
    <submittedName>
        <fullName evidence="1">Spo0E like sporulation regulatory protein</fullName>
    </submittedName>
</protein>
<dbReference type="InterPro" id="IPR037208">
    <property type="entry name" value="Spo0E-like_sf"/>
</dbReference>
<name>A0A0G3WCJ8_9CLOT</name>
<dbReference type="InterPro" id="IPR036638">
    <property type="entry name" value="HLH_DNA-bd_sf"/>
</dbReference>
<dbReference type="InterPro" id="IPR018540">
    <property type="entry name" value="Spo0E-like"/>
</dbReference>
<dbReference type="GO" id="GO:0043937">
    <property type="term" value="P:regulation of sporulation"/>
    <property type="evidence" value="ECO:0007669"/>
    <property type="project" value="InterPro"/>
</dbReference>
<dbReference type="RefSeq" id="WP_082058186.1">
    <property type="nucleotide sequence ID" value="NZ_CP009687.1"/>
</dbReference>
<proteinExistence type="predicted"/>
<dbReference type="SUPFAM" id="SSF140500">
    <property type="entry name" value="BAS1536-like"/>
    <property type="match status" value="1"/>
</dbReference>
<dbReference type="AlphaFoldDB" id="A0A0G3WCJ8"/>
<evidence type="ECO:0000313" key="2">
    <source>
        <dbReference type="Proteomes" id="UP000035704"/>
    </source>
</evidence>
<evidence type="ECO:0000313" key="1">
    <source>
        <dbReference type="EMBL" id="AKL96053.1"/>
    </source>
</evidence>
<dbReference type="Gene3D" id="4.10.280.10">
    <property type="entry name" value="Helix-loop-helix DNA-binding domain"/>
    <property type="match status" value="1"/>
</dbReference>